<evidence type="ECO:0000313" key="3">
    <source>
        <dbReference type="Proteomes" id="UP000026961"/>
    </source>
</evidence>
<organism evidence="2">
    <name type="scientific">Oryza glumipatula</name>
    <dbReference type="NCBI Taxonomy" id="40148"/>
    <lineage>
        <taxon>Eukaryota</taxon>
        <taxon>Viridiplantae</taxon>
        <taxon>Streptophyta</taxon>
        <taxon>Embryophyta</taxon>
        <taxon>Tracheophyta</taxon>
        <taxon>Spermatophyta</taxon>
        <taxon>Magnoliopsida</taxon>
        <taxon>Liliopsida</taxon>
        <taxon>Poales</taxon>
        <taxon>Poaceae</taxon>
        <taxon>BOP clade</taxon>
        <taxon>Oryzoideae</taxon>
        <taxon>Oryzeae</taxon>
        <taxon>Oryzinae</taxon>
        <taxon>Oryza</taxon>
    </lineage>
</organism>
<reference evidence="2" key="1">
    <citation type="submission" date="2015-04" db="UniProtKB">
        <authorList>
            <consortium name="EnsemblPlants"/>
        </authorList>
    </citation>
    <scope>IDENTIFICATION</scope>
</reference>
<evidence type="ECO:0000313" key="2">
    <source>
        <dbReference type="EnsemblPlants" id="OGLUM08G02600.1"/>
    </source>
</evidence>
<dbReference type="Proteomes" id="UP000026961">
    <property type="component" value="Chromosome 8"/>
</dbReference>
<accession>A0A0E0AQP3</accession>
<dbReference type="Gramene" id="OGLUM08G02600.1">
    <property type="protein sequence ID" value="OGLUM08G02600.1"/>
    <property type="gene ID" value="OGLUM08G02600"/>
</dbReference>
<keyword evidence="3" id="KW-1185">Reference proteome</keyword>
<dbReference type="HOGENOM" id="CLU_2065161_0_0_1"/>
<feature type="region of interest" description="Disordered" evidence="1">
    <location>
        <begin position="1"/>
        <end position="36"/>
    </location>
</feature>
<evidence type="ECO:0008006" key="4">
    <source>
        <dbReference type="Google" id="ProtNLM"/>
    </source>
</evidence>
<feature type="compositionally biased region" description="Low complexity" evidence="1">
    <location>
        <begin position="14"/>
        <end position="24"/>
    </location>
</feature>
<dbReference type="AlphaFoldDB" id="A0A0E0AQP3"/>
<protein>
    <recommendedName>
        <fullName evidence="4">DUF834 domain-containing protein</fullName>
    </recommendedName>
</protein>
<reference evidence="2" key="2">
    <citation type="submission" date="2018-05" db="EMBL/GenBank/DDBJ databases">
        <title>OgluRS3 (Oryza glumaepatula Reference Sequence Version 3).</title>
        <authorList>
            <person name="Zhang J."/>
            <person name="Kudrna D."/>
            <person name="Lee S."/>
            <person name="Talag J."/>
            <person name="Welchert J."/>
            <person name="Wing R.A."/>
        </authorList>
    </citation>
    <scope>NUCLEOTIDE SEQUENCE [LARGE SCALE GENOMIC DNA]</scope>
</reference>
<name>A0A0E0AQP3_9ORYZ</name>
<sequence>MAEDAVASDKLWRGRPPASSSRRGMAVDGGGRSLRRRAPAWCSAWTAEDMAAGDEPGEGRGGGGCDRQQQAWCGGVAAKDEAVGNELRRGAWTTEDAAVGDDLRHAAWTMKDAAAGDDP</sequence>
<proteinExistence type="predicted"/>
<evidence type="ECO:0000256" key="1">
    <source>
        <dbReference type="SAM" id="MobiDB-lite"/>
    </source>
</evidence>
<dbReference type="EnsemblPlants" id="OGLUM08G02600.1">
    <property type="protein sequence ID" value="OGLUM08G02600.1"/>
    <property type="gene ID" value="OGLUM08G02600"/>
</dbReference>